<evidence type="ECO:0000256" key="2">
    <source>
        <dbReference type="ARBA" id="ARBA00022679"/>
    </source>
</evidence>
<gene>
    <name evidence="4" type="ORF">METZ01_LOCUS361544</name>
</gene>
<dbReference type="EMBL" id="UINC01128743">
    <property type="protein sequence ID" value="SVD08690.1"/>
    <property type="molecule type" value="Genomic_DNA"/>
</dbReference>
<name>A0A382SFG3_9ZZZZ</name>
<dbReference type="InterPro" id="IPR051524">
    <property type="entry name" value="BHMT"/>
</dbReference>
<dbReference type="Gene3D" id="3.20.20.330">
    <property type="entry name" value="Homocysteine-binding-like domain"/>
    <property type="match status" value="1"/>
</dbReference>
<feature type="domain" description="Hcy-binding" evidence="3">
    <location>
        <begin position="1"/>
        <end position="176"/>
    </location>
</feature>
<protein>
    <recommendedName>
        <fullName evidence="3">Hcy-binding domain-containing protein</fullName>
    </recommendedName>
</protein>
<dbReference type="GO" id="GO:0047150">
    <property type="term" value="F:betaine-homocysteine S-methyltransferase activity"/>
    <property type="evidence" value="ECO:0007669"/>
    <property type="project" value="TreeGrafter"/>
</dbReference>
<dbReference type="PANTHER" id="PTHR46120">
    <property type="entry name" value="BETAINE--HOMOCYSTEINE S-METHYLTRANSFERASE 1"/>
    <property type="match status" value="1"/>
</dbReference>
<dbReference type="PROSITE" id="PS50970">
    <property type="entry name" value="HCY"/>
    <property type="match status" value="1"/>
</dbReference>
<dbReference type="GO" id="GO:0009086">
    <property type="term" value="P:methionine biosynthetic process"/>
    <property type="evidence" value="ECO:0007669"/>
    <property type="project" value="TreeGrafter"/>
</dbReference>
<organism evidence="4">
    <name type="scientific">marine metagenome</name>
    <dbReference type="NCBI Taxonomy" id="408172"/>
    <lineage>
        <taxon>unclassified sequences</taxon>
        <taxon>metagenomes</taxon>
        <taxon>ecological metagenomes</taxon>
    </lineage>
</organism>
<keyword evidence="2" id="KW-0808">Transferase</keyword>
<accession>A0A382SFG3</accession>
<keyword evidence="1" id="KW-0489">Methyltransferase</keyword>
<dbReference type="Pfam" id="PF02574">
    <property type="entry name" value="S-methyl_trans"/>
    <property type="match status" value="1"/>
</dbReference>
<feature type="non-terminal residue" evidence="4">
    <location>
        <position position="176"/>
    </location>
</feature>
<dbReference type="GO" id="GO:0032259">
    <property type="term" value="P:methylation"/>
    <property type="evidence" value="ECO:0007669"/>
    <property type="project" value="UniProtKB-KW"/>
</dbReference>
<evidence type="ECO:0000313" key="4">
    <source>
        <dbReference type="EMBL" id="SVD08690.1"/>
    </source>
</evidence>
<reference evidence="4" key="1">
    <citation type="submission" date="2018-05" db="EMBL/GenBank/DDBJ databases">
        <authorList>
            <person name="Lanie J.A."/>
            <person name="Ng W.-L."/>
            <person name="Kazmierczak K.M."/>
            <person name="Andrzejewski T.M."/>
            <person name="Davidsen T.M."/>
            <person name="Wayne K.J."/>
            <person name="Tettelin H."/>
            <person name="Glass J.I."/>
            <person name="Rusch D."/>
            <person name="Podicherti R."/>
            <person name="Tsui H.-C.T."/>
            <person name="Winkler M.E."/>
        </authorList>
    </citation>
    <scope>NUCLEOTIDE SEQUENCE</scope>
</reference>
<dbReference type="AlphaFoldDB" id="A0A382SFG3"/>
<dbReference type="PANTHER" id="PTHR46120:SF1">
    <property type="entry name" value="HCY-BINDING DOMAIN-CONTAINING PROTEIN"/>
    <property type="match status" value="1"/>
</dbReference>
<evidence type="ECO:0000256" key="1">
    <source>
        <dbReference type="ARBA" id="ARBA00022603"/>
    </source>
</evidence>
<dbReference type="InterPro" id="IPR003726">
    <property type="entry name" value="HCY_dom"/>
</dbReference>
<dbReference type="InterPro" id="IPR036589">
    <property type="entry name" value="HCY_dom_sf"/>
</dbReference>
<evidence type="ECO:0000259" key="3">
    <source>
        <dbReference type="PROSITE" id="PS50970"/>
    </source>
</evidence>
<proteinExistence type="predicted"/>
<sequence length="176" mass="19662">MNILERLEKGLVIGDGGFVFSLEKRGYVKAGPWTPEATVEHPEAVRQLHREFLRAGSDVMQTFTFYASEDKLQNRGNEAAKNYGVRDINEAACKLAREVANEGNGLIAGGVCQTPTYLSGLGKTKVQEEFRKQTEVFKANGVDFMIAEYFEHVEEIEWAIEVLKEMNVPVAANMCI</sequence>
<feature type="non-terminal residue" evidence="4">
    <location>
        <position position="1"/>
    </location>
</feature>
<dbReference type="SUPFAM" id="SSF82282">
    <property type="entry name" value="Homocysteine S-methyltransferase"/>
    <property type="match status" value="1"/>
</dbReference>